<evidence type="ECO:0000313" key="2">
    <source>
        <dbReference type="EMBL" id="KAF0689808.1"/>
    </source>
</evidence>
<feature type="compositionally biased region" description="Polar residues" evidence="1">
    <location>
        <begin position="303"/>
        <end position="314"/>
    </location>
</feature>
<protein>
    <submittedName>
        <fullName evidence="3">Aste57867_18766 protein</fullName>
    </submittedName>
</protein>
<evidence type="ECO:0000313" key="3">
    <source>
        <dbReference type="EMBL" id="VFT95500.1"/>
    </source>
</evidence>
<keyword evidence="4" id="KW-1185">Reference proteome</keyword>
<proteinExistence type="predicted"/>
<feature type="region of interest" description="Disordered" evidence="1">
    <location>
        <begin position="300"/>
        <end position="441"/>
    </location>
</feature>
<dbReference type="OrthoDB" id="168130at2759"/>
<feature type="compositionally biased region" description="Pro residues" evidence="1">
    <location>
        <begin position="389"/>
        <end position="398"/>
    </location>
</feature>
<evidence type="ECO:0000313" key="4">
    <source>
        <dbReference type="Proteomes" id="UP000332933"/>
    </source>
</evidence>
<name>A0A485LCN0_9STRA</name>
<reference evidence="2" key="2">
    <citation type="submission" date="2019-06" db="EMBL/GenBank/DDBJ databases">
        <title>Genomics analysis of Aphanomyces spp. identifies a new class of oomycete effector associated with host adaptation.</title>
        <authorList>
            <person name="Gaulin E."/>
        </authorList>
    </citation>
    <scope>NUCLEOTIDE SEQUENCE</scope>
    <source>
        <strain evidence="2">CBS 578.67</strain>
    </source>
</reference>
<evidence type="ECO:0000256" key="1">
    <source>
        <dbReference type="SAM" id="MobiDB-lite"/>
    </source>
</evidence>
<dbReference type="AlphaFoldDB" id="A0A485LCN0"/>
<feature type="compositionally biased region" description="Low complexity" evidence="1">
    <location>
        <begin position="332"/>
        <end position="343"/>
    </location>
</feature>
<reference evidence="3 4" key="1">
    <citation type="submission" date="2019-03" db="EMBL/GenBank/DDBJ databases">
        <authorList>
            <person name="Gaulin E."/>
            <person name="Dumas B."/>
        </authorList>
    </citation>
    <scope>NUCLEOTIDE SEQUENCE [LARGE SCALE GENOMIC DNA]</scope>
    <source>
        <strain evidence="3">CBS 568.67</strain>
    </source>
</reference>
<feature type="compositionally biased region" description="Pro residues" evidence="1">
    <location>
        <begin position="144"/>
        <end position="153"/>
    </location>
</feature>
<feature type="compositionally biased region" description="Low complexity" evidence="1">
    <location>
        <begin position="399"/>
        <end position="422"/>
    </location>
</feature>
<dbReference type="SUPFAM" id="SSF50729">
    <property type="entry name" value="PH domain-like"/>
    <property type="match status" value="1"/>
</dbReference>
<feature type="region of interest" description="Disordered" evidence="1">
    <location>
        <begin position="123"/>
        <end position="160"/>
    </location>
</feature>
<dbReference type="InterPro" id="IPR011993">
    <property type="entry name" value="PH-like_dom_sf"/>
</dbReference>
<dbReference type="Gene3D" id="2.30.29.30">
    <property type="entry name" value="Pleckstrin-homology domain (PH domain)/Phosphotyrosine-binding domain (PTB)"/>
    <property type="match status" value="1"/>
</dbReference>
<dbReference type="Proteomes" id="UP000332933">
    <property type="component" value="Unassembled WGS sequence"/>
</dbReference>
<dbReference type="EMBL" id="CAADRA010006431">
    <property type="protein sequence ID" value="VFT95500.1"/>
    <property type="molecule type" value="Genomic_DNA"/>
</dbReference>
<sequence length="441" mass="49060">MLILVEGYLKKRCANLPVMRRRYCMLVVDDSNPSSSRIKVMIRSYKREEDRAASIDSFVSSHVVKCIGEWTGKGNLHTYPHAFVVETLQSKLFHCSAETAEAKAAWVNAISVYDRFSMGSSIPPADVSTPINDDRESVDTADPPVDPESPPPVRVASVRAPSSDRAILRHEEQPMEVARPPSKRGDMLFKSKSKHRANFNDLEIESDEGSDGRVESIHLDQTLLKKGSSRTIRLDDDDDIPFVHMQAAPSMRMQYTTTTATATAPPARADLSATDDDEEYIELDPDMVARFSHIRMMEARGQMATQSTAPPVSRSSRHRDAGRPKKKKDKAAAAAVVEVAPVEVPKKKKKKDKPVTDAPASDKKKKKKKPIDNIVLAAVTTYNPSGSYQPPPVVPYPQPYAQEPYPQPYAQPLYPQPAYYQPPSMPPPLSRPLKLPDIDDF</sequence>
<dbReference type="CDD" id="cd00821">
    <property type="entry name" value="PH"/>
    <property type="match status" value="1"/>
</dbReference>
<organism evidence="3 4">
    <name type="scientific">Aphanomyces stellatus</name>
    <dbReference type="NCBI Taxonomy" id="120398"/>
    <lineage>
        <taxon>Eukaryota</taxon>
        <taxon>Sar</taxon>
        <taxon>Stramenopiles</taxon>
        <taxon>Oomycota</taxon>
        <taxon>Saprolegniomycetes</taxon>
        <taxon>Saprolegniales</taxon>
        <taxon>Verrucalvaceae</taxon>
        <taxon>Aphanomyces</taxon>
    </lineage>
</organism>
<dbReference type="EMBL" id="VJMH01006410">
    <property type="protein sequence ID" value="KAF0689808.1"/>
    <property type="molecule type" value="Genomic_DNA"/>
</dbReference>
<accession>A0A485LCN0</accession>
<gene>
    <name evidence="3" type="primary">Aste57867_18766</name>
    <name evidence="2" type="ORF">As57867_018702</name>
    <name evidence="3" type="ORF">ASTE57867_18766</name>
</gene>